<feature type="compositionally biased region" description="Low complexity" evidence="10">
    <location>
        <begin position="1"/>
        <end position="11"/>
    </location>
</feature>
<name>D7FZL4_ECTSI</name>
<evidence type="ECO:0000313" key="11">
    <source>
        <dbReference type="EMBL" id="CBJ32821.1"/>
    </source>
</evidence>
<evidence type="ECO:0000256" key="10">
    <source>
        <dbReference type="SAM" id="MobiDB-lite"/>
    </source>
</evidence>
<keyword evidence="5" id="KW-0934">Plastid</keyword>
<accession>D7FZL4</accession>
<evidence type="ECO:0000256" key="8">
    <source>
        <dbReference type="ARBA" id="ARBA00022989"/>
    </source>
</evidence>
<proteinExistence type="inferred from homology"/>
<dbReference type="OrthoDB" id="205639at2759"/>
<protein>
    <submittedName>
        <fullName evidence="11">Uncharacterized protein</fullName>
    </submittedName>
</protein>
<dbReference type="eggNOG" id="ENOG502QQX6">
    <property type="taxonomic scope" value="Eukaryota"/>
</dbReference>
<keyword evidence="7" id="KW-0809">Transit peptide</keyword>
<keyword evidence="9" id="KW-0472">Membrane</keyword>
<dbReference type="GO" id="GO:0016020">
    <property type="term" value="C:membrane"/>
    <property type="evidence" value="ECO:0007669"/>
    <property type="project" value="UniProtKB-SubCell"/>
</dbReference>
<dbReference type="EMBL" id="FN649760">
    <property type="protein sequence ID" value="CBJ32821.1"/>
    <property type="molecule type" value="Genomic_DNA"/>
</dbReference>
<dbReference type="Pfam" id="PF11891">
    <property type="entry name" value="RETICULATA-like"/>
    <property type="match status" value="2"/>
</dbReference>
<organism evidence="11 12">
    <name type="scientific">Ectocarpus siliculosus</name>
    <name type="common">Brown alga</name>
    <name type="synonym">Conferva siliculosa</name>
    <dbReference type="NCBI Taxonomy" id="2880"/>
    <lineage>
        <taxon>Eukaryota</taxon>
        <taxon>Sar</taxon>
        <taxon>Stramenopiles</taxon>
        <taxon>Ochrophyta</taxon>
        <taxon>PX clade</taxon>
        <taxon>Phaeophyceae</taxon>
        <taxon>Ectocarpales</taxon>
        <taxon>Ectocarpaceae</taxon>
        <taxon>Ectocarpus</taxon>
    </lineage>
</organism>
<dbReference type="Proteomes" id="UP000002630">
    <property type="component" value="Unassembled WGS sequence"/>
</dbReference>
<feature type="compositionally biased region" description="Gly residues" evidence="10">
    <location>
        <begin position="76"/>
        <end position="89"/>
    </location>
</feature>
<evidence type="ECO:0000313" key="12">
    <source>
        <dbReference type="Proteomes" id="UP000002630"/>
    </source>
</evidence>
<keyword evidence="6" id="KW-0812">Transmembrane</keyword>
<feature type="compositionally biased region" description="Low complexity" evidence="10">
    <location>
        <begin position="58"/>
        <end position="75"/>
    </location>
</feature>
<dbReference type="PANTHER" id="PTHR31620:SF8">
    <property type="entry name" value="PROTEIN RETICULATA-RELATED 4, CHLOROPLASTIC-LIKE"/>
    <property type="match status" value="1"/>
</dbReference>
<feature type="compositionally biased region" description="Acidic residues" evidence="10">
    <location>
        <begin position="101"/>
        <end position="111"/>
    </location>
</feature>
<evidence type="ECO:0000256" key="9">
    <source>
        <dbReference type="ARBA" id="ARBA00023136"/>
    </source>
</evidence>
<keyword evidence="4" id="KW-0150">Chloroplast</keyword>
<gene>
    <name evidence="11" type="ORF">Esi_0378_0001</name>
</gene>
<evidence type="ECO:0000256" key="7">
    <source>
        <dbReference type="ARBA" id="ARBA00022946"/>
    </source>
</evidence>
<comment type="subcellular location">
    <subcellularLocation>
        <location evidence="1">Membrane</location>
        <topology evidence="1">Multi-pass membrane protein</topology>
    </subcellularLocation>
    <subcellularLocation>
        <location evidence="2">Plastid</location>
        <location evidence="2">Chloroplast</location>
    </subcellularLocation>
</comment>
<evidence type="ECO:0000256" key="1">
    <source>
        <dbReference type="ARBA" id="ARBA00004141"/>
    </source>
</evidence>
<dbReference type="PANTHER" id="PTHR31620">
    <property type="entry name" value="PROTEIN RETICULATA-RELATED 2, CHLOROPLASTIC-RELATED"/>
    <property type="match status" value="1"/>
</dbReference>
<keyword evidence="12" id="KW-1185">Reference proteome</keyword>
<evidence type="ECO:0000256" key="2">
    <source>
        <dbReference type="ARBA" id="ARBA00004229"/>
    </source>
</evidence>
<sequence>MKASAGAAAGEAAEEQEFPSRREMTPMGWAQLPRSPLLRILLTLEITTARAGAEEGLRSSTGTRTTTRATMAAGLTEGGSWGEGGGGAAKRGTRGRGDAGEGSEGDGGEEYDFVAKGRRRKRIFRKVERAVRRGKIPKECSSDYAKLLTSPLMSLLCKNSGWRARLLGDTTFMTKLAIEMVTGTAAQFLAEYQKRGKKFMQELDFVAADTLTCLFANFAAVWLSCPTVAVKAVCKKEAAKAGGTLQKFLAACPSNAFQKVVAEGGVSKTFSVAERGAALLVPMPKLFVIGFGATLAGYGLIAGLETFSAWRTAAAAAPPVVVERGAAKSKRGLKRAQKARAAALAEEAQKPPVPVLGSGLAVGMFLAVWTNLRYQFIAGAVEQRIFDTMLAKNPGLSSLASTAVRSANLYVGSLTIVDGLRYVGVQH</sequence>
<comment type="similarity">
    <text evidence="3">Belongs to the RETICULATA family.</text>
</comment>
<dbReference type="InterPro" id="IPR021825">
    <property type="entry name" value="RETICULATA-related"/>
</dbReference>
<reference evidence="11 12" key="1">
    <citation type="journal article" date="2010" name="Nature">
        <title>The Ectocarpus genome and the independent evolution of multicellularity in brown algae.</title>
        <authorList>
            <person name="Cock J.M."/>
            <person name="Sterck L."/>
            <person name="Rouze P."/>
            <person name="Scornet D."/>
            <person name="Allen A.E."/>
            <person name="Amoutzias G."/>
            <person name="Anthouard V."/>
            <person name="Artiguenave F."/>
            <person name="Aury J.M."/>
            <person name="Badger J.H."/>
            <person name="Beszteri B."/>
            <person name="Billiau K."/>
            <person name="Bonnet E."/>
            <person name="Bothwell J.H."/>
            <person name="Bowler C."/>
            <person name="Boyen C."/>
            <person name="Brownlee C."/>
            <person name="Carrano C.J."/>
            <person name="Charrier B."/>
            <person name="Cho G.Y."/>
            <person name="Coelho S.M."/>
            <person name="Collen J."/>
            <person name="Corre E."/>
            <person name="Da Silva C."/>
            <person name="Delage L."/>
            <person name="Delaroque N."/>
            <person name="Dittami S.M."/>
            <person name="Doulbeau S."/>
            <person name="Elias M."/>
            <person name="Farnham G."/>
            <person name="Gachon C.M."/>
            <person name="Gschloessl B."/>
            <person name="Heesch S."/>
            <person name="Jabbari K."/>
            <person name="Jubin C."/>
            <person name="Kawai H."/>
            <person name="Kimura K."/>
            <person name="Kloareg B."/>
            <person name="Kupper F.C."/>
            <person name="Lang D."/>
            <person name="Le Bail A."/>
            <person name="Leblanc C."/>
            <person name="Lerouge P."/>
            <person name="Lohr M."/>
            <person name="Lopez P.J."/>
            <person name="Martens C."/>
            <person name="Maumus F."/>
            <person name="Michel G."/>
            <person name="Miranda-Saavedra D."/>
            <person name="Morales J."/>
            <person name="Moreau H."/>
            <person name="Motomura T."/>
            <person name="Nagasato C."/>
            <person name="Napoli C.A."/>
            <person name="Nelson D.R."/>
            <person name="Nyvall-Collen P."/>
            <person name="Peters A.F."/>
            <person name="Pommier C."/>
            <person name="Potin P."/>
            <person name="Poulain J."/>
            <person name="Quesneville H."/>
            <person name="Read B."/>
            <person name="Rensing S.A."/>
            <person name="Ritter A."/>
            <person name="Rousvoal S."/>
            <person name="Samanta M."/>
            <person name="Samson G."/>
            <person name="Schroeder D.C."/>
            <person name="Segurens B."/>
            <person name="Strittmatter M."/>
            <person name="Tonon T."/>
            <person name="Tregear J.W."/>
            <person name="Valentin K."/>
            <person name="von Dassow P."/>
            <person name="Yamagishi T."/>
            <person name="Van de Peer Y."/>
            <person name="Wincker P."/>
        </authorList>
    </citation>
    <scope>NUCLEOTIDE SEQUENCE [LARGE SCALE GENOMIC DNA]</scope>
    <source>
        <strain evidence="12">Ec32 / CCAP1310/4</strain>
    </source>
</reference>
<dbReference type="AlphaFoldDB" id="D7FZL4"/>
<evidence type="ECO:0000256" key="6">
    <source>
        <dbReference type="ARBA" id="ARBA00022692"/>
    </source>
</evidence>
<dbReference type="STRING" id="2880.D7FZL4"/>
<evidence type="ECO:0000256" key="5">
    <source>
        <dbReference type="ARBA" id="ARBA00022640"/>
    </source>
</evidence>
<dbReference type="GO" id="GO:0009507">
    <property type="term" value="C:chloroplast"/>
    <property type="evidence" value="ECO:0007669"/>
    <property type="project" value="UniProtKB-SubCell"/>
</dbReference>
<feature type="region of interest" description="Disordered" evidence="10">
    <location>
        <begin position="53"/>
        <end position="111"/>
    </location>
</feature>
<evidence type="ECO:0000256" key="3">
    <source>
        <dbReference type="ARBA" id="ARBA00010793"/>
    </source>
</evidence>
<feature type="region of interest" description="Disordered" evidence="10">
    <location>
        <begin position="1"/>
        <end position="22"/>
    </location>
</feature>
<keyword evidence="8" id="KW-1133">Transmembrane helix</keyword>
<dbReference type="InParanoid" id="D7FZL4"/>
<evidence type="ECO:0000256" key="4">
    <source>
        <dbReference type="ARBA" id="ARBA00022528"/>
    </source>
</evidence>